<dbReference type="Pfam" id="PF05239">
    <property type="entry name" value="PRC"/>
    <property type="match status" value="1"/>
</dbReference>
<sequence length="219" mass="23778">MLQSLRNLHGSRLRAGDREGTFSDAFFRVEDGCLTHVLVDVGGWLSTDRVLVSSELLMPPEGAEGDDRWRLSLSEEALEAAPRWGGAKEAEGIDLLKWPPVIVGPFGSTVSPILMYEQIRALQEREEASIASDGRGPQISRDMQRASAWFGLPAFDASGELGRVQDLEFDPDSRRILAIVLEANGAGPDGGREIPYGALRHIGGEGTHLVFQDLGVRSG</sequence>
<dbReference type="SUPFAM" id="SSF50346">
    <property type="entry name" value="PRC-barrel domain"/>
    <property type="match status" value="2"/>
</dbReference>
<accession>A0A239FBI8</accession>
<proteinExistence type="predicted"/>
<feature type="domain" description="PRC-barrel" evidence="1">
    <location>
        <begin position="143"/>
        <end position="197"/>
    </location>
</feature>
<dbReference type="RefSeq" id="WP_089232285.1">
    <property type="nucleotide sequence ID" value="NZ_FZOY01000002.1"/>
</dbReference>
<name>A0A239FBI8_9RHOB</name>
<keyword evidence="3" id="KW-1185">Reference proteome</keyword>
<dbReference type="Proteomes" id="UP000198426">
    <property type="component" value="Unassembled WGS sequence"/>
</dbReference>
<dbReference type="InterPro" id="IPR011033">
    <property type="entry name" value="PRC_barrel-like_sf"/>
</dbReference>
<protein>
    <submittedName>
        <fullName evidence="2">Sporulation protein YlmC, PRC-barrel domain family</fullName>
    </submittedName>
</protein>
<dbReference type="AlphaFoldDB" id="A0A239FBI8"/>
<evidence type="ECO:0000313" key="3">
    <source>
        <dbReference type="Proteomes" id="UP000198426"/>
    </source>
</evidence>
<organism evidence="2 3">
    <name type="scientific">Tropicimonas sediminicola</name>
    <dbReference type="NCBI Taxonomy" id="1031541"/>
    <lineage>
        <taxon>Bacteria</taxon>
        <taxon>Pseudomonadati</taxon>
        <taxon>Pseudomonadota</taxon>
        <taxon>Alphaproteobacteria</taxon>
        <taxon>Rhodobacterales</taxon>
        <taxon>Roseobacteraceae</taxon>
        <taxon>Tropicimonas</taxon>
    </lineage>
</organism>
<dbReference type="EMBL" id="FZOY01000002">
    <property type="protein sequence ID" value="SNS53454.1"/>
    <property type="molecule type" value="Genomic_DNA"/>
</dbReference>
<reference evidence="2 3" key="1">
    <citation type="submission" date="2017-06" db="EMBL/GenBank/DDBJ databases">
        <authorList>
            <person name="Kim H.J."/>
            <person name="Triplett B.A."/>
        </authorList>
    </citation>
    <scope>NUCLEOTIDE SEQUENCE [LARGE SCALE GENOMIC DNA]</scope>
    <source>
        <strain evidence="2 3">DSM 29339</strain>
    </source>
</reference>
<dbReference type="Gene3D" id="2.30.30.240">
    <property type="entry name" value="PRC-barrel domain"/>
    <property type="match status" value="2"/>
</dbReference>
<evidence type="ECO:0000259" key="1">
    <source>
        <dbReference type="Pfam" id="PF05239"/>
    </source>
</evidence>
<gene>
    <name evidence="2" type="ORF">SAMN05421757_102562</name>
</gene>
<evidence type="ECO:0000313" key="2">
    <source>
        <dbReference type="EMBL" id="SNS53454.1"/>
    </source>
</evidence>
<dbReference type="InterPro" id="IPR027275">
    <property type="entry name" value="PRC-brl_dom"/>
</dbReference>
<dbReference type="OrthoDB" id="7865530at2"/>